<evidence type="ECO:0000256" key="1">
    <source>
        <dbReference type="ARBA" id="ARBA00006226"/>
    </source>
</evidence>
<protein>
    <submittedName>
        <fullName evidence="3">Type II toxin-antitoxin system RelE/ParE family toxin</fullName>
    </submittedName>
</protein>
<dbReference type="Pfam" id="PF05016">
    <property type="entry name" value="ParE_toxin"/>
    <property type="match status" value="1"/>
</dbReference>
<proteinExistence type="inferred from homology"/>
<sequence>MGKYTLTDDAKQDVEEIKAYSMETWNRETAKAYLTGMRLAIQRLADNPGIGEDASDNTWPGVRSWPYEGHYIFFVPNPEGVTVVGILHQSRLPKAFKKRAP</sequence>
<dbReference type="Proteomes" id="UP001565243">
    <property type="component" value="Unassembled WGS sequence"/>
</dbReference>
<evidence type="ECO:0000256" key="2">
    <source>
        <dbReference type="ARBA" id="ARBA00022649"/>
    </source>
</evidence>
<dbReference type="InterPro" id="IPR051803">
    <property type="entry name" value="TA_system_RelE-like_toxin"/>
</dbReference>
<dbReference type="RefSeq" id="WP_369894654.1">
    <property type="nucleotide sequence ID" value="NZ_JBGFFX010000001.1"/>
</dbReference>
<organism evidence="3 4">
    <name type="scientific">Erwinia aeris</name>
    <dbReference type="NCBI Taxonomy" id="3239803"/>
    <lineage>
        <taxon>Bacteria</taxon>
        <taxon>Pseudomonadati</taxon>
        <taxon>Pseudomonadota</taxon>
        <taxon>Gammaproteobacteria</taxon>
        <taxon>Enterobacterales</taxon>
        <taxon>Erwiniaceae</taxon>
        <taxon>Erwinia</taxon>
    </lineage>
</organism>
<evidence type="ECO:0000313" key="4">
    <source>
        <dbReference type="Proteomes" id="UP001565243"/>
    </source>
</evidence>
<dbReference type="InterPro" id="IPR007712">
    <property type="entry name" value="RelE/ParE_toxin"/>
</dbReference>
<comment type="caution">
    <text evidence="3">The sequence shown here is derived from an EMBL/GenBank/DDBJ whole genome shotgun (WGS) entry which is preliminary data.</text>
</comment>
<dbReference type="Gene3D" id="3.30.2310.20">
    <property type="entry name" value="RelE-like"/>
    <property type="match status" value="1"/>
</dbReference>
<dbReference type="EMBL" id="JBGFFX010000001">
    <property type="protein sequence ID" value="MEY8769094.1"/>
    <property type="molecule type" value="Genomic_DNA"/>
</dbReference>
<evidence type="ECO:0000313" key="3">
    <source>
        <dbReference type="EMBL" id="MEY8769094.1"/>
    </source>
</evidence>
<keyword evidence="4" id="KW-1185">Reference proteome</keyword>
<dbReference type="PANTHER" id="PTHR33755:SF9">
    <property type="entry name" value="TOXIN PARE1"/>
    <property type="match status" value="1"/>
</dbReference>
<keyword evidence="2" id="KW-1277">Toxin-antitoxin system</keyword>
<accession>A0ABV4E2K3</accession>
<reference evidence="3 4" key="1">
    <citation type="submission" date="2024-07" db="EMBL/GenBank/DDBJ databases">
        <authorList>
            <person name="Hebao G."/>
        </authorList>
    </citation>
    <scope>NUCLEOTIDE SEQUENCE [LARGE SCALE GENOMIC DNA]</scope>
    <source>
        <strain evidence="3 4">ACCC 02193</strain>
    </source>
</reference>
<dbReference type="PANTHER" id="PTHR33755">
    <property type="entry name" value="TOXIN PARE1-RELATED"/>
    <property type="match status" value="1"/>
</dbReference>
<name>A0ABV4E2K3_9GAMM</name>
<dbReference type="InterPro" id="IPR035093">
    <property type="entry name" value="RelE/ParE_toxin_dom_sf"/>
</dbReference>
<comment type="similarity">
    <text evidence="1">Belongs to the RelE toxin family.</text>
</comment>
<gene>
    <name evidence="3" type="ORF">AB6T85_01375</name>
</gene>